<gene>
    <name evidence="2" type="ORF">GEAM_0443</name>
</gene>
<dbReference type="STRING" id="910964.GEAM_0443"/>
<dbReference type="RefSeq" id="WP_034787690.1">
    <property type="nucleotide sequence ID" value="NZ_JMPJ01000019.1"/>
</dbReference>
<dbReference type="Proteomes" id="UP000028640">
    <property type="component" value="Unassembled WGS sequence"/>
</dbReference>
<organism evidence="2 3">
    <name type="scientific">Ewingella americana (strain ATCC 33852 / DSM 4580 / CCUG 14506 / JCM 5911 / LMG 7869 / NCTC 12157 / CDC 1468-78)</name>
    <dbReference type="NCBI Taxonomy" id="910964"/>
    <lineage>
        <taxon>Bacteria</taxon>
        <taxon>Pseudomonadati</taxon>
        <taxon>Pseudomonadota</taxon>
        <taxon>Gammaproteobacteria</taxon>
        <taxon>Enterobacterales</taxon>
        <taxon>Yersiniaceae</taxon>
        <taxon>Ewingella</taxon>
    </lineage>
</organism>
<dbReference type="AlphaFoldDB" id="A0A085GNP5"/>
<dbReference type="OrthoDB" id="4070623at2"/>
<proteinExistence type="predicted"/>
<dbReference type="Pfam" id="PF05954">
    <property type="entry name" value="Phage_GPD"/>
    <property type="match status" value="1"/>
</dbReference>
<feature type="region of interest" description="Disordered" evidence="1">
    <location>
        <begin position="236"/>
        <end position="278"/>
    </location>
</feature>
<dbReference type="SUPFAM" id="SSF69279">
    <property type="entry name" value="Phage tail proteins"/>
    <property type="match status" value="1"/>
</dbReference>
<sequence>MITQLQLPAGAKIMPDFMLSVEDKALERNVSERVMSLKMTDNSGFAADMLIITFDDSDGAFQMPERGTVLSLSLGWAGQNLIGCGRFVVDTVIHKGAPDQLVVTARSADLRESMNTQGSYSYDETTLGAIVNLISRRNKLPPANLLPEMAAIKIAHIDQTGETDAFFLMRLAQMYGAQATVKYGQIIFIKPGYGITGSGKALPWMTIERSDGDTHSFNLSDVLTYSGVKAKWHDVKKGQSNKVGVQRTEKANSSAKVSHPNAKTPASPSAAGSAKEESYISGSNEKVLELNKIYPDEESATRAADAIFKQIQYDAATFDITLALGRADLFAQTPVTVSGFKDVIDQQRWIIDSVVHDVAGQGFVTTLKLKVYVEDITYQATSI</sequence>
<dbReference type="eggNOG" id="COG3500">
    <property type="taxonomic scope" value="Bacteria"/>
</dbReference>
<evidence type="ECO:0000313" key="3">
    <source>
        <dbReference type="Proteomes" id="UP000028640"/>
    </source>
</evidence>
<evidence type="ECO:0000256" key="1">
    <source>
        <dbReference type="SAM" id="MobiDB-lite"/>
    </source>
</evidence>
<protein>
    <submittedName>
        <fullName evidence="2">Phage late control gene D protein</fullName>
    </submittedName>
</protein>
<keyword evidence="3" id="KW-1185">Reference proteome</keyword>
<dbReference type="EMBL" id="JMPJ01000019">
    <property type="protein sequence ID" value="KFC85340.1"/>
    <property type="molecule type" value="Genomic_DNA"/>
</dbReference>
<accession>A0A085GNP5</accession>
<dbReference type="GeneID" id="78383261"/>
<evidence type="ECO:0000313" key="2">
    <source>
        <dbReference type="EMBL" id="KFC85340.1"/>
    </source>
</evidence>
<comment type="caution">
    <text evidence="2">The sequence shown here is derived from an EMBL/GenBank/DDBJ whole genome shotgun (WGS) entry which is preliminary data.</text>
</comment>
<name>A0A085GNP5_EWIA3</name>
<reference evidence="2 3" key="1">
    <citation type="submission" date="2014-05" db="EMBL/GenBank/DDBJ databases">
        <title>ATOL: Assembling a taxonomically balanced genome-scale reconstruction of the evolutionary history of the Enterobacteriaceae.</title>
        <authorList>
            <person name="Plunkett G.III."/>
            <person name="Neeno-Eckwall E.C."/>
            <person name="Glasner J.D."/>
            <person name="Perna N.T."/>
        </authorList>
    </citation>
    <scope>NUCLEOTIDE SEQUENCE [LARGE SCALE GENOMIC DNA]</scope>
    <source>
        <strain evidence="2 3">ATCC 33852</strain>
    </source>
</reference>